<keyword evidence="3" id="KW-1185">Reference proteome</keyword>
<name>A0A2K0W8D9_GIBNY</name>
<comment type="caution">
    <text evidence="2">The sequence shown here is derived from an EMBL/GenBank/DDBJ whole genome shotgun (WGS) entry which is preliminary data.</text>
</comment>
<evidence type="ECO:0000313" key="2">
    <source>
        <dbReference type="EMBL" id="PNP78569.1"/>
    </source>
</evidence>
<feature type="region of interest" description="Disordered" evidence="1">
    <location>
        <begin position="1"/>
        <end position="22"/>
    </location>
</feature>
<protein>
    <submittedName>
        <fullName evidence="2">Uncharacterized protein</fullName>
    </submittedName>
</protein>
<feature type="compositionally biased region" description="Pro residues" evidence="1">
    <location>
        <begin position="1"/>
        <end position="12"/>
    </location>
</feature>
<accession>A0A2K0W8D9</accession>
<dbReference type="Proteomes" id="UP000236664">
    <property type="component" value="Unassembled WGS sequence"/>
</dbReference>
<proteinExistence type="predicted"/>
<dbReference type="AlphaFoldDB" id="A0A2K0W8D9"/>
<dbReference type="OrthoDB" id="5105156at2759"/>
<sequence length="79" mass="9122">MSSANIPPPNPGGQPNRPSPTVTVDNYWAEADQILQRLSETLKERPAIDDPNRRVDTGIWWVKIISLHLKFNWVIERFQ</sequence>
<reference evidence="2 3" key="1">
    <citation type="submission" date="2017-06" db="EMBL/GenBank/DDBJ databases">
        <title>Genome of Fusarium nygamai isolate CS10214.</title>
        <authorList>
            <person name="Gardiner D.M."/>
            <person name="Obanor F."/>
            <person name="Kazan K."/>
        </authorList>
    </citation>
    <scope>NUCLEOTIDE SEQUENCE [LARGE SCALE GENOMIC DNA]</scope>
    <source>
        <strain evidence="2 3">CS10214</strain>
    </source>
</reference>
<organism evidence="2 3">
    <name type="scientific">Gibberella nygamai</name>
    <name type="common">Bean root rot disease fungus</name>
    <name type="synonym">Fusarium nygamai</name>
    <dbReference type="NCBI Taxonomy" id="42673"/>
    <lineage>
        <taxon>Eukaryota</taxon>
        <taxon>Fungi</taxon>
        <taxon>Dikarya</taxon>
        <taxon>Ascomycota</taxon>
        <taxon>Pezizomycotina</taxon>
        <taxon>Sordariomycetes</taxon>
        <taxon>Hypocreomycetidae</taxon>
        <taxon>Hypocreales</taxon>
        <taxon>Nectriaceae</taxon>
        <taxon>Fusarium</taxon>
        <taxon>Fusarium fujikuroi species complex</taxon>
    </lineage>
</organism>
<evidence type="ECO:0000313" key="3">
    <source>
        <dbReference type="Proteomes" id="UP000236664"/>
    </source>
</evidence>
<gene>
    <name evidence="2" type="ORF">FNYG_08117</name>
</gene>
<dbReference type="EMBL" id="MTQA01000103">
    <property type="protein sequence ID" value="PNP78569.1"/>
    <property type="molecule type" value="Genomic_DNA"/>
</dbReference>
<evidence type="ECO:0000256" key="1">
    <source>
        <dbReference type="SAM" id="MobiDB-lite"/>
    </source>
</evidence>